<dbReference type="Gene3D" id="3.90.320.10">
    <property type="match status" value="1"/>
</dbReference>
<evidence type="ECO:0000313" key="2">
    <source>
        <dbReference type="Proteomes" id="UP000092967"/>
    </source>
</evidence>
<organism evidence="1 2">
    <name type="scientific">Wenyingzhuangia fucanilytica</name>
    <dbReference type="NCBI Taxonomy" id="1790137"/>
    <lineage>
        <taxon>Bacteria</taxon>
        <taxon>Pseudomonadati</taxon>
        <taxon>Bacteroidota</taxon>
        <taxon>Flavobacteriia</taxon>
        <taxon>Flavobacteriales</taxon>
        <taxon>Flavobacteriaceae</taxon>
        <taxon>Wenyingzhuangia</taxon>
    </lineage>
</organism>
<dbReference type="PANTHER" id="PTHR38733:SF1">
    <property type="entry name" value="TYPE IV METHYL-DIRECTED RESTRICTION ENZYME ECOKMCRBC"/>
    <property type="match status" value="1"/>
</dbReference>
<keyword evidence="1" id="KW-0378">Hydrolase</keyword>
<evidence type="ECO:0000313" key="1">
    <source>
        <dbReference type="EMBL" id="ANW96014.1"/>
    </source>
</evidence>
<dbReference type="InterPro" id="IPR019292">
    <property type="entry name" value="McrC"/>
</dbReference>
<dbReference type="Pfam" id="PF10117">
    <property type="entry name" value="McrBC"/>
    <property type="match status" value="1"/>
</dbReference>
<dbReference type="REBASE" id="152843">
    <property type="entry name" value="Wfu1127McrBCP"/>
</dbReference>
<keyword evidence="1" id="KW-0255">Endonuclease</keyword>
<dbReference type="Proteomes" id="UP000092967">
    <property type="component" value="Chromosome"/>
</dbReference>
<reference evidence="1 2" key="1">
    <citation type="submission" date="2016-02" db="EMBL/GenBank/DDBJ databases">
        <authorList>
            <person name="Wen L."/>
            <person name="He K."/>
            <person name="Yang H."/>
        </authorList>
    </citation>
    <scope>NUCLEOTIDE SEQUENCE [LARGE SCALE GENOMIC DNA]</scope>
    <source>
        <strain evidence="1 2">CZ1127</strain>
    </source>
</reference>
<dbReference type="RefSeq" id="WP_068825703.1">
    <property type="nucleotide sequence ID" value="NZ_CP014224.1"/>
</dbReference>
<dbReference type="KEGG" id="wfu:AXE80_06840"/>
<keyword evidence="2" id="KW-1185">Reference proteome</keyword>
<proteinExistence type="predicted"/>
<dbReference type="PANTHER" id="PTHR38733">
    <property type="entry name" value="PROTEIN MCRC"/>
    <property type="match status" value="1"/>
</dbReference>
<gene>
    <name evidence="1" type="ORF">AXE80_06840</name>
</gene>
<dbReference type="AlphaFoldDB" id="A0A1B1Y5I8"/>
<dbReference type="InterPro" id="IPR011604">
    <property type="entry name" value="PDDEXK-like_dom_sf"/>
</dbReference>
<name>A0A1B1Y5I8_9FLAO</name>
<dbReference type="EMBL" id="CP014224">
    <property type="protein sequence ID" value="ANW96014.1"/>
    <property type="molecule type" value="Genomic_DNA"/>
</dbReference>
<protein>
    <submittedName>
        <fullName evidence="1">Restriction endonuclease</fullName>
    </submittedName>
</protein>
<sequence>MKQITLFEHDRLTLTHQYMNQEKLDALLRFNEFHDNKYFEGIAKGIKIKQFVGIIQVEDLTIEILPKVDKNKEENLWREVLLQMLKTTGRLKVETIGAANVNRQNLNLLEIYFEIYLKELQFLIHSGLVKQYRKNTSNSTVLKGKLEFAGNLRHNLVHKERFYTTHQVYDTNHQLHQVLNEALYVVDQFTKGTRLSDACKRIKMNFPTVSRIQINEKVLNKVSLNRKTIAYTKALELARLILLNYSPDIKSGKEKMLALLFDMNILWEEYVLTMLKKTCRGSEIIVKGQASKKFWGTYRTIRPDIVLQKGAETIIIDTKWKKPKNSQPSIEDLRQMYTYARFWNTSKVMLLYPGEGTSSPFKSYHNNQIDGVEHQCKISFASVLDNQNKLDKMLGVKLLYNLLK</sequence>
<keyword evidence="1" id="KW-0540">Nuclease</keyword>
<accession>A0A1B1Y5I8</accession>
<dbReference type="GO" id="GO:0004519">
    <property type="term" value="F:endonuclease activity"/>
    <property type="evidence" value="ECO:0007669"/>
    <property type="project" value="UniProtKB-KW"/>
</dbReference>
<dbReference type="STRING" id="1790137.AXE80_06840"/>